<feature type="signal peptide" evidence="1">
    <location>
        <begin position="1"/>
        <end position="18"/>
    </location>
</feature>
<evidence type="ECO:0000256" key="1">
    <source>
        <dbReference type="SAM" id="SignalP"/>
    </source>
</evidence>
<dbReference type="InterPro" id="IPR015943">
    <property type="entry name" value="WD40/YVTN_repeat-like_dom_sf"/>
</dbReference>
<dbReference type="EMBL" id="NMVI01000018">
    <property type="protein sequence ID" value="OYN86441.1"/>
    <property type="molecule type" value="Genomic_DNA"/>
</dbReference>
<organism evidence="2 3">
    <name type="scientific">Parenemella sanctibonifatiensis</name>
    <dbReference type="NCBI Taxonomy" id="2016505"/>
    <lineage>
        <taxon>Bacteria</taxon>
        <taxon>Bacillati</taxon>
        <taxon>Actinomycetota</taxon>
        <taxon>Actinomycetes</taxon>
        <taxon>Propionibacteriales</taxon>
        <taxon>Propionibacteriaceae</taxon>
        <taxon>Parenemella</taxon>
    </lineage>
</organism>
<keyword evidence="1" id="KW-0732">Signal</keyword>
<dbReference type="Proteomes" id="UP000216533">
    <property type="component" value="Unassembled WGS sequence"/>
</dbReference>
<reference evidence="2 3" key="1">
    <citation type="submission" date="2017-07" db="EMBL/GenBank/DDBJ databases">
        <title>Draft whole genome sequences of clinical Proprionibacteriaceae strains.</title>
        <authorList>
            <person name="Bernier A.-M."/>
            <person name="Bernard K."/>
            <person name="Domingo M.-C."/>
        </authorList>
    </citation>
    <scope>NUCLEOTIDE SEQUENCE [LARGE SCALE GENOMIC DNA]</scope>
    <source>
        <strain evidence="2 3">NML 160184</strain>
    </source>
</reference>
<sequence>MRRRPFLLSLGATVVAPAVGGAGLRSAVAQTGDGAYVDPVTDLGEPVIKRQTLASAIAPTPDGVPMAYFLASGNPNLPGEFAALNLRTGETVLNVRITADPSSQRAMDVSPRDHAVYFATSEEGHLYRHQPGSTTVEHLGVLPGADRAWGLTVGEDGTVWIGAYPSGKLYSLDPVSLEVTDHGQAMAGEQYIDGLAADGDTIWIGTQSTARLISFDRTTGVFTDVEMPAEHSSTAISSLAVRGGKLFVGSTHLWVRDLASGTWDGVVEGGAPNVSPIDPRDPDAVYLRLDGEIKRYSLSTGEVTGTGNRPNAAPEAWGWADRDGTGEHPVLAMTYWNGGRTYGLKIHDGDDSFYLVPDLEGSGAPLTALGSDVAGRVYAGAFLSPPGMGRFDPAGDGTIELLTGTSQVEGFGRFGDDLVFGRYPQGSLHHYDVSEPWQYGTNPAPRELGDGQSRPQTFVELASLPGTVAVASVPVPGAHGGAVSLWQPDANTHTVHRNIIDQQTPVGLVEHDGLLIGSTSIEGGYGIDPVTEAATIFAWNPVAEALAWSETIEGARAISGLAVAPDDQRLWAVVDGRRVIEFDLTGRMILRTVVVDEAAVVPRYGDDNRLLFDHGRLFGSLANRLVIIDRVTGAVTSLYGLDSGRGDGVDTVSELTQDGHGDLYVIGSSTRLVRYALPPAADVAVPAVRTEPAGRRVRLHFSAGTGRIDASVAGGAWTEQRSTRPLLVEPGATVRYRAIDAAWNSSPVGEFRA</sequence>
<feature type="chain" id="PRO_5038331971" evidence="1">
    <location>
        <begin position="19"/>
        <end position="753"/>
    </location>
</feature>
<evidence type="ECO:0000313" key="2">
    <source>
        <dbReference type="EMBL" id="OYN86441.1"/>
    </source>
</evidence>
<name>A0A255E662_9ACTN</name>
<dbReference type="RefSeq" id="WP_094451009.1">
    <property type="nucleotide sequence ID" value="NZ_NMVI01000018.1"/>
</dbReference>
<accession>A0A255E662</accession>
<evidence type="ECO:0000313" key="3">
    <source>
        <dbReference type="Proteomes" id="UP000216533"/>
    </source>
</evidence>
<dbReference type="SUPFAM" id="SSF63829">
    <property type="entry name" value="Calcium-dependent phosphotriesterase"/>
    <property type="match status" value="1"/>
</dbReference>
<gene>
    <name evidence="2" type="ORF">CGZ92_08820</name>
</gene>
<dbReference type="InterPro" id="IPR011047">
    <property type="entry name" value="Quinoprotein_ADH-like_sf"/>
</dbReference>
<comment type="caution">
    <text evidence="2">The sequence shown here is derived from an EMBL/GenBank/DDBJ whole genome shotgun (WGS) entry which is preliminary data.</text>
</comment>
<dbReference type="SUPFAM" id="SSF50998">
    <property type="entry name" value="Quinoprotein alcohol dehydrogenase-like"/>
    <property type="match status" value="1"/>
</dbReference>
<dbReference type="Gene3D" id="2.130.10.10">
    <property type="entry name" value="YVTN repeat-like/Quinoprotein amine dehydrogenase"/>
    <property type="match status" value="1"/>
</dbReference>
<dbReference type="AlphaFoldDB" id="A0A255E662"/>
<proteinExistence type="predicted"/>
<protein>
    <submittedName>
        <fullName evidence="2">Uncharacterized protein</fullName>
    </submittedName>
</protein>